<feature type="compositionally biased region" description="Low complexity" evidence="1">
    <location>
        <begin position="680"/>
        <end position="689"/>
    </location>
</feature>
<feature type="compositionally biased region" description="Low complexity" evidence="1">
    <location>
        <begin position="362"/>
        <end position="372"/>
    </location>
</feature>
<feature type="region of interest" description="Disordered" evidence="1">
    <location>
        <begin position="409"/>
        <end position="460"/>
    </location>
</feature>
<evidence type="ECO:0000313" key="4">
    <source>
        <dbReference type="Proteomes" id="UP000095751"/>
    </source>
</evidence>
<dbReference type="InParanoid" id="A0A1E7FZS8"/>
<keyword evidence="2" id="KW-0472">Membrane</keyword>
<feature type="compositionally biased region" description="Low complexity" evidence="1">
    <location>
        <begin position="515"/>
        <end position="526"/>
    </location>
</feature>
<dbReference type="AlphaFoldDB" id="A0A1E7FZS8"/>
<protein>
    <submittedName>
        <fullName evidence="3">Uncharacterized protein</fullName>
    </submittedName>
</protein>
<feature type="compositionally biased region" description="Low complexity" evidence="1">
    <location>
        <begin position="642"/>
        <end position="662"/>
    </location>
</feature>
<feature type="region of interest" description="Disordered" evidence="1">
    <location>
        <begin position="515"/>
        <end position="550"/>
    </location>
</feature>
<keyword evidence="2" id="KW-1133">Transmembrane helix</keyword>
<feature type="region of interest" description="Disordered" evidence="1">
    <location>
        <begin position="707"/>
        <end position="734"/>
    </location>
</feature>
<feature type="region of interest" description="Disordered" evidence="1">
    <location>
        <begin position="586"/>
        <end position="625"/>
    </location>
</feature>
<feature type="region of interest" description="Disordered" evidence="1">
    <location>
        <begin position="360"/>
        <end position="390"/>
    </location>
</feature>
<gene>
    <name evidence="3" type="ORF">FRACYDRAFT_259440</name>
</gene>
<evidence type="ECO:0000256" key="2">
    <source>
        <dbReference type="SAM" id="Phobius"/>
    </source>
</evidence>
<reference evidence="3 4" key="1">
    <citation type="submission" date="2016-09" db="EMBL/GenBank/DDBJ databases">
        <title>Extensive genetic diversity and differential bi-allelic expression allows diatom success in the polar Southern Ocean.</title>
        <authorList>
            <consortium name="DOE Joint Genome Institute"/>
            <person name="Mock T."/>
            <person name="Otillar R.P."/>
            <person name="Strauss J."/>
            <person name="Dupont C."/>
            <person name="Frickenhaus S."/>
            <person name="Maumus F."/>
            <person name="Mcmullan M."/>
            <person name="Sanges R."/>
            <person name="Schmutz J."/>
            <person name="Toseland A."/>
            <person name="Valas R."/>
            <person name="Veluchamy A."/>
            <person name="Ward B.J."/>
            <person name="Allen A."/>
            <person name="Barry K."/>
            <person name="Falciatore A."/>
            <person name="Ferrante M."/>
            <person name="Fortunato A.E."/>
            <person name="Gloeckner G."/>
            <person name="Gruber A."/>
            <person name="Hipkin R."/>
            <person name="Janech M."/>
            <person name="Kroth P."/>
            <person name="Leese F."/>
            <person name="Lindquist E."/>
            <person name="Lyon B.R."/>
            <person name="Martin J."/>
            <person name="Mayer C."/>
            <person name="Parker M."/>
            <person name="Quesneville H."/>
            <person name="Raymond J."/>
            <person name="Uhlig C."/>
            <person name="Valentin K.U."/>
            <person name="Worden A.Z."/>
            <person name="Armbrust E.V."/>
            <person name="Bowler C."/>
            <person name="Green B."/>
            <person name="Moulton V."/>
            <person name="Van Oosterhout C."/>
            <person name="Grigoriev I."/>
        </authorList>
    </citation>
    <scope>NUCLEOTIDE SEQUENCE [LARGE SCALE GENOMIC DNA]</scope>
    <source>
        <strain evidence="3 4">CCMP1102</strain>
    </source>
</reference>
<feature type="compositionally biased region" description="Polar residues" evidence="1">
    <location>
        <begin position="320"/>
        <end position="338"/>
    </location>
</feature>
<evidence type="ECO:0000256" key="1">
    <source>
        <dbReference type="SAM" id="MobiDB-lite"/>
    </source>
</evidence>
<name>A0A1E7FZS8_9STRA</name>
<dbReference type="OrthoDB" id="10683044at2759"/>
<feature type="compositionally biased region" description="Low complexity" evidence="1">
    <location>
        <begin position="438"/>
        <end position="456"/>
    </location>
</feature>
<feature type="region of interest" description="Disordered" evidence="1">
    <location>
        <begin position="320"/>
        <end position="345"/>
    </location>
</feature>
<keyword evidence="2" id="KW-0812">Transmembrane</keyword>
<dbReference type="EMBL" id="KV784353">
    <property type="protein sequence ID" value="OEU23660.1"/>
    <property type="molecule type" value="Genomic_DNA"/>
</dbReference>
<keyword evidence="4" id="KW-1185">Reference proteome</keyword>
<feature type="compositionally biased region" description="Low complexity" evidence="1">
    <location>
        <begin position="597"/>
        <end position="613"/>
    </location>
</feature>
<feature type="compositionally biased region" description="Polar residues" evidence="1">
    <location>
        <begin position="378"/>
        <end position="390"/>
    </location>
</feature>
<accession>A0A1E7FZS8</accession>
<dbReference type="KEGG" id="fcy:FRACYDRAFT_259440"/>
<proteinExistence type="predicted"/>
<sequence length="775" mass="83038">MEAENGSIRRRINSFTIKLEPFVNGLTDEEAITVRNTVESIIQSYFFEKQPWATMVNSDNSNDIGDDSTIGNNNDATATTMTTTTAAAGSVTYVGLAQILENRQTEDNQGVQLTMNGLMYFAEGSQDIPDETELLETMERQALSPAVVGFALKADFPSLQLVTVIETATAVATAGAGDDTNTAAVANNKPADTTTGTTTTTNTVPTLSPTVEIKTTTTTTLVPSPSPSLVVVVDKPSVQEVPVFEGSSSSASVSPVGQQQGSLNIVALAGGLAAGFVVLIAILGLFIIRTKRRSSSSRKNDSSDGQYLVNINSKDLFGSTSQDDWQLNSNSPTKTPRSNSKEVEDLQKSISHQMDDLEKAISQEQQQSPSEVSKTRTRGQQLENDTSNKDIFSASTTISYLSSLFTKVNPMQKQQKQEEEVGSVSTNGGNNDGGGGNNATSNNNNNNDGTTDGENTLSDFDDTVSIQPHIVTLQALESFDEQYKMTRQVCVVQKEMLESSFERINNVGASCAGSSNLSYSDSSLDSSKGKSRGNINNNNNPAIPQKLVFDKSRHKELEEEKEEQRIRYSMMPNPYFRRTYPGAVPGATIEDRSRPCALTPTDTTAATLARRTTSPGSETGSYTGLGMIPKLSAPAWWSSSNGKSSLDNNRSSSSRSRSSRSSGSRRKSRGSSASKDRRSSSSNKSSSAAATATAAYIDDDLAYSGDEENTFGVPSSGGWDPADAELSSIGDAPDQDEINMILFYPKVTGGNNNEQSVSSEESNVLKFDPSVSMEI</sequence>
<feature type="region of interest" description="Disordered" evidence="1">
    <location>
        <begin position="637"/>
        <end position="689"/>
    </location>
</feature>
<organism evidence="3 4">
    <name type="scientific">Fragilariopsis cylindrus CCMP1102</name>
    <dbReference type="NCBI Taxonomy" id="635003"/>
    <lineage>
        <taxon>Eukaryota</taxon>
        <taxon>Sar</taxon>
        <taxon>Stramenopiles</taxon>
        <taxon>Ochrophyta</taxon>
        <taxon>Bacillariophyta</taxon>
        <taxon>Bacillariophyceae</taxon>
        <taxon>Bacillariophycidae</taxon>
        <taxon>Bacillariales</taxon>
        <taxon>Bacillariaceae</taxon>
        <taxon>Fragilariopsis</taxon>
    </lineage>
</organism>
<evidence type="ECO:0000313" key="3">
    <source>
        <dbReference type="EMBL" id="OEU23660.1"/>
    </source>
</evidence>
<feature type="region of interest" description="Disordered" evidence="1">
    <location>
        <begin position="183"/>
        <end position="202"/>
    </location>
</feature>
<dbReference type="Proteomes" id="UP000095751">
    <property type="component" value="Unassembled WGS sequence"/>
</dbReference>
<feature type="transmembrane region" description="Helical" evidence="2">
    <location>
        <begin position="265"/>
        <end position="288"/>
    </location>
</feature>